<proteinExistence type="predicted"/>
<dbReference type="EMBL" id="LSSL01003569">
    <property type="protein sequence ID" value="OLY80332.1"/>
    <property type="molecule type" value="Genomic_DNA"/>
</dbReference>
<comment type="caution">
    <text evidence="2">The sequence shown here is derived from an EMBL/GenBank/DDBJ whole genome shotgun (WGS) entry which is preliminary data.</text>
</comment>
<organism evidence="2 3">
    <name type="scientific">Smittium mucronatum</name>
    <dbReference type="NCBI Taxonomy" id="133383"/>
    <lineage>
        <taxon>Eukaryota</taxon>
        <taxon>Fungi</taxon>
        <taxon>Fungi incertae sedis</taxon>
        <taxon>Zoopagomycota</taxon>
        <taxon>Kickxellomycotina</taxon>
        <taxon>Harpellomycetes</taxon>
        <taxon>Harpellales</taxon>
        <taxon>Legeriomycetaceae</taxon>
        <taxon>Smittium</taxon>
    </lineage>
</organism>
<reference evidence="2 3" key="1">
    <citation type="journal article" date="2016" name="Mol. Biol. Evol.">
        <title>Genome-Wide Survey of Gut Fungi (Harpellales) Reveals the First Horizontally Transferred Ubiquitin Gene from a Mosquito Host.</title>
        <authorList>
            <person name="Wang Y."/>
            <person name="White M.M."/>
            <person name="Kvist S."/>
            <person name="Moncalvo J.M."/>
        </authorList>
    </citation>
    <scope>NUCLEOTIDE SEQUENCE [LARGE SCALE GENOMIC DNA]</scope>
    <source>
        <strain evidence="2 3">ALG-7-W6</strain>
    </source>
</reference>
<protein>
    <submittedName>
        <fullName evidence="2">Uncharacterized protein</fullName>
    </submittedName>
</protein>
<evidence type="ECO:0000313" key="2">
    <source>
        <dbReference type="EMBL" id="OLY80332.1"/>
    </source>
</evidence>
<evidence type="ECO:0000313" key="3">
    <source>
        <dbReference type="Proteomes" id="UP000187455"/>
    </source>
</evidence>
<evidence type="ECO:0000256" key="1">
    <source>
        <dbReference type="SAM" id="MobiDB-lite"/>
    </source>
</evidence>
<gene>
    <name evidence="2" type="ORF">AYI68_g5574</name>
</gene>
<sequence>MGNKSRKSINSSTIEDSNEPRFPEPSNISAFSNAASYRSEQVGEIGNTSNVIINQEAQEDPDINDLSVIQTGRILHDSYEELTSAVVDIYGPEVNLNPRRISRNDCEQSSEFLVIPTSNLINPDLSDVELMQSSDISGLEFSNLPSTYHAMVDGNMVMGENPTSSTNLIEVWDSGENSTRMISPDDDNGNDVRAVEGIFMNIVGVINTQNDLINFESINNTSETRENVSIISRRRLDLENHYETSEVYSELNQTGSHILHNNGLRRVISNMSDDTLIETEPNLTRNGRSAYGGHIIRRNSDVNLQIVNNPEGLQVVSARGIHLTFIAETPLIDVGDIELLRQMRNRSIDLLDLIQERRACLCELLEIARDSNLKLTQINAFYEARNRISDLFVRNHPIDILAYIEDNTASDNMDLVSAVLIFKRCGQRNPAQTNTNISLTGLGVDRLLSMSPTEFIDQISRFPTREYEHHLQEIFSRGSQNEFSVFSYITSLDSHESTFRSYGGILIKRPGLPPRTKSIKFNFLKYTPKPTDAKITNRRININDLKLKRGCHGIELRAKTPGMISDADLIRGFTKPEDIMGFFVGDSGNIDIRYVKHLRFHSKKNIKRDIIGIDELSFLFPKVGEKEVIQINVGNNIDRSPKRFLLEKIFFTINGNYLKERIVNKFLVFQSISPIRQDYFSIFDRVHESVLKLIATNGVGQTFKYPPLAYVVLEESSEYRYFGQFNSLDECNYIYIKVISSRRFRTTPLLLSKASNVNHSDLVFYQGLYGTARMPLMFLSGKTFSESENVYA</sequence>
<feature type="region of interest" description="Disordered" evidence="1">
    <location>
        <begin position="1"/>
        <end position="27"/>
    </location>
</feature>
<name>A0A1R0GTV5_9FUNG</name>
<dbReference type="Proteomes" id="UP000187455">
    <property type="component" value="Unassembled WGS sequence"/>
</dbReference>
<dbReference type="AlphaFoldDB" id="A0A1R0GTV5"/>
<keyword evidence="3" id="KW-1185">Reference proteome</keyword>
<accession>A0A1R0GTV5</accession>